<dbReference type="InterPro" id="IPR002464">
    <property type="entry name" value="DNA/RNA_helicase_DEAH_CS"/>
</dbReference>
<keyword evidence="2" id="KW-0547">Nucleotide-binding</keyword>
<evidence type="ECO:0000259" key="6">
    <source>
        <dbReference type="PROSITE" id="PS51192"/>
    </source>
</evidence>
<proteinExistence type="predicted"/>
<dbReference type="AlphaFoldDB" id="A0AAN9TYP4"/>
<dbReference type="GO" id="GO:0005737">
    <property type="term" value="C:cytoplasm"/>
    <property type="evidence" value="ECO:0007669"/>
    <property type="project" value="TreeGrafter"/>
</dbReference>
<dbReference type="EMBL" id="JBBCAQ010000010">
    <property type="protein sequence ID" value="KAK7601244.1"/>
    <property type="molecule type" value="Genomic_DNA"/>
</dbReference>
<dbReference type="Gene3D" id="3.40.50.300">
    <property type="entry name" value="P-loop containing nucleotide triphosphate hydrolases"/>
    <property type="match status" value="2"/>
</dbReference>
<dbReference type="PROSITE" id="PS00690">
    <property type="entry name" value="DEAH_ATP_HELICASE"/>
    <property type="match status" value="1"/>
</dbReference>
<dbReference type="Proteomes" id="UP001367676">
    <property type="component" value="Unassembled WGS sequence"/>
</dbReference>
<dbReference type="CDD" id="cd18791">
    <property type="entry name" value="SF2_C_RHA"/>
    <property type="match status" value="1"/>
</dbReference>
<dbReference type="InterPro" id="IPR014001">
    <property type="entry name" value="Helicase_ATP-bd"/>
</dbReference>
<comment type="caution">
    <text evidence="8">The sequence shown here is derived from an EMBL/GenBank/DDBJ whole genome shotgun (WGS) entry which is preliminary data.</text>
</comment>
<evidence type="ECO:0000256" key="1">
    <source>
        <dbReference type="ARBA" id="ARBA00012552"/>
    </source>
</evidence>
<dbReference type="Pfam" id="PF00271">
    <property type="entry name" value="Helicase_C"/>
    <property type="match status" value="1"/>
</dbReference>
<evidence type="ECO:0000256" key="5">
    <source>
        <dbReference type="ARBA" id="ARBA00022840"/>
    </source>
</evidence>
<name>A0AAN9TYP4_9HEMI</name>
<dbReference type="Pfam" id="PF00270">
    <property type="entry name" value="DEAD"/>
    <property type="match status" value="1"/>
</dbReference>
<feature type="domain" description="Helicase ATP-binding" evidence="6">
    <location>
        <begin position="236"/>
        <end position="404"/>
    </location>
</feature>
<keyword evidence="4" id="KW-0347">Helicase</keyword>
<dbReference type="PANTHER" id="PTHR18934:SF257">
    <property type="entry name" value="ATP-DEPENDENT RNA HELICASE DHX30"/>
    <property type="match status" value="1"/>
</dbReference>
<dbReference type="CDD" id="cd00048">
    <property type="entry name" value="DSRM_SF"/>
    <property type="match status" value="1"/>
</dbReference>
<dbReference type="Gene3D" id="3.30.160.20">
    <property type="match status" value="1"/>
</dbReference>
<dbReference type="PROSITE" id="PS51194">
    <property type="entry name" value="HELICASE_CTER"/>
    <property type="match status" value="1"/>
</dbReference>
<dbReference type="PANTHER" id="PTHR18934">
    <property type="entry name" value="ATP-DEPENDENT RNA HELICASE"/>
    <property type="match status" value="1"/>
</dbReference>
<dbReference type="SUPFAM" id="SSF52540">
    <property type="entry name" value="P-loop containing nucleoside triphosphate hydrolases"/>
    <property type="match status" value="1"/>
</dbReference>
<accession>A0AAN9TYP4</accession>
<evidence type="ECO:0000256" key="3">
    <source>
        <dbReference type="ARBA" id="ARBA00022801"/>
    </source>
</evidence>
<dbReference type="InterPro" id="IPR001650">
    <property type="entry name" value="Helicase_C-like"/>
</dbReference>
<dbReference type="SMART" id="SM00490">
    <property type="entry name" value="HELICc"/>
    <property type="match status" value="1"/>
</dbReference>
<dbReference type="SMART" id="SM00487">
    <property type="entry name" value="DEXDc"/>
    <property type="match status" value="1"/>
</dbReference>
<evidence type="ECO:0000256" key="2">
    <source>
        <dbReference type="ARBA" id="ARBA00022741"/>
    </source>
</evidence>
<evidence type="ECO:0000256" key="4">
    <source>
        <dbReference type="ARBA" id="ARBA00022806"/>
    </source>
</evidence>
<protein>
    <recommendedName>
        <fullName evidence="1">RNA helicase</fullName>
        <ecNumber evidence="1">3.6.4.13</ecNumber>
    </recommendedName>
</protein>
<dbReference type="CDD" id="cd17917">
    <property type="entry name" value="DEXHc_RHA-like"/>
    <property type="match status" value="1"/>
</dbReference>
<dbReference type="GO" id="GO:0003678">
    <property type="term" value="F:DNA helicase activity"/>
    <property type="evidence" value="ECO:0007669"/>
    <property type="project" value="TreeGrafter"/>
</dbReference>
<feature type="domain" description="Helicase C-terminal" evidence="7">
    <location>
        <begin position="440"/>
        <end position="606"/>
    </location>
</feature>
<dbReference type="GO" id="GO:0002151">
    <property type="term" value="F:G-quadruplex RNA binding"/>
    <property type="evidence" value="ECO:0007669"/>
    <property type="project" value="TreeGrafter"/>
</dbReference>
<dbReference type="PROSITE" id="PS51192">
    <property type="entry name" value="HELICASE_ATP_BIND_1"/>
    <property type="match status" value="1"/>
</dbReference>
<organism evidence="8 9">
    <name type="scientific">Parthenolecanium corni</name>
    <dbReference type="NCBI Taxonomy" id="536013"/>
    <lineage>
        <taxon>Eukaryota</taxon>
        <taxon>Metazoa</taxon>
        <taxon>Ecdysozoa</taxon>
        <taxon>Arthropoda</taxon>
        <taxon>Hexapoda</taxon>
        <taxon>Insecta</taxon>
        <taxon>Pterygota</taxon>
        <taxon>Neoptera</taxon>
        <taxon>Paraneoptera</taxon>
        <taxon>Hemiptera</taxon>
        <taxon>Sternorrhyncha</taxon>
        <taxon>Coccoidea</taxon>
        <taxon>Coccidae</taxon>
        <taxon>Parthenolecanium</taxon>
    </lineage>
</organism>
<dbReference type="InterPro" id="IPR048333">
    <property type="entry name" value="HA2_WH"/>
</dbReference>
<dbReference type="SMART" id="SM00847">
    <property type="entry name" value="HA2"/>
    <property type="match status" value="1"/>
</dbReference>
<keyword evidence="3" id="KW-0378">Hydrolase</keyword>
<evidence type="ECO:0000259" key="7">
    <source>
        <dbReference type="PROSITE" id="PS51194"/>
    </source>
</evidence>
<dbReference type="Pfam" id="PF04408">
    <property type="entry name" value="WHD_HA2"/>
    <property type="match status" value="1"/>
</dbReference>
<reference evidence="8 9" key="1">
    <citation type="submission" date="2024-03" db="EMBL/GenBank/DDBJ databases">
        <title>Adaptation during the transition from Ophiocordyceps entomopathogen to insect associate is accompanied by gene loss and intensified selection.</title>
        <authorList>
            <person name="Ward C.M."/>
            <person name="Onetto C.A."/>
            <person name="Borneman A.R."/>
        </authorList>
    </citation>
    <scope>NUCLEOTIDE SEQUENCE [LARGE SCALE GENOMIC DNA]</scope>
    <source>
        <strain evidence="8">AWRI1</strain>
        <tissue evidence="8">Single Adult Female</tissue>
    </source>
</reference>
<dbReference type="GO" id="GO:0003724">
    <property type="term" value="F:RNA helicase activity"/>
    <property type="evidence" value="ECO:0007669"/>
    <property type="project" value="UniProtKB-EC"/>
</dbReference>
<dbReference type="Gene3D" id="1.20.120.1080">
    <property type="match status" value="1"/>
</dbReference>
<keyword evidence="5" id="KW-0067">ATP-binding</keyword>
<gene>
    <name evidence="8" type="ORF">V9T40_008685</name>
</gene>
<dbReference type="InterPro" id="IPR027417">
    <property type="entry name" value="P-loop_NTPase"/>
</dbReference>
<dbReference type="InterPro" id="IPR007502">
    <property type="entry name" value="Helicase-assoc_dom"/>
</dbReference>
<dbReference type="InterPro" id="IPR011545">
    <property type="entry name" value="DEAD/DEAH_box_helicase_dom"/>
</dbReference>
<sequence length="954" mass="109941">MLSVDHYYRFVEFFRLLFASQRAKFSNLSSEKTVRLYWNTTPCLPLTNNILYLARTSTVILENFYVQVANFYKNPSYKLAKSFSKSNGLWVCEVSVNWPTQQRFEAHESKKTEAAKVASTVAIEWLRSLNKIDIDGRPLLVNYDKPSAEFELKSEELDDLRLLSQKFETEIKPLYEEYDRLHAAEAICYFEDTEIPTYANISEAQIAQRNSQLLSKISLRRPWKELPVDAQKNAIIDLIENNRIAVIKGATGSGKTTHIPQMILDRYIELNRGTDCNILVTQPRRISATSLATRIAAERNENLGFTVGHHIRFSMIYPPEPGTIIFVSTGILLQRLLLDPGLSNISHVFIDEAHERDVNIDLLLLLMKELIEKNDRIRIIIMSATINAELFQKYFNDCPLLCVPGFMHEVKTYFMDDEIMRSHFNQNSYEMDIKDIDDCLILDVVNWIHLNRPPGAILVFLPGWTDISKIQTILQKYRDLYVLTAHSKLRVEHQQLIFEDAPEGKRKVILATNVAESSITILDVVYVVDSGIVREIGIFNGVRGLTNMWISKAIAEQRKGRAGRVTEGECYRLYTRRKYETFEQYPVPEVKRIPLDGLVMKVKTHSADKLWNTLSKFPERPPEQKVMEAVAYLKQINVLDENENLTALGRRIAMFGLHPLLSASLVYSVFFNCLDPMLFITSFLNGDASIFGIEIRTSERRMLLSDHHPTSDNLAIYNIYKSWKKTKGLHLLEEDDSSLNVKSMETFKRVLRLNLDYLFKVRLVEADEIIKLDEETLDQDIDLNFVAPILLAATGRLAVNAKPFFSNGKINHFLNTLDGYKVQIASESVNFKTRISTPFLTYYNMNTVEGFFRIFDTTQISPIAALLFCPVHPRVLLSDDPNYVNIDFPNINMKLSAKRDDIQVLLHLREIMWYSLNFFIRYYDSCSPEAEPIRQFKIELRSALSKLLKDSDLP</sequence>
<dbReference type="EC" id="3.6.4.13" evidence="1"/>
<dbReference type="GO" id="GO:0005524">
    <property type="term" value="F:ATP binding"/>
    <property type="evidence" value="ECO:0007669"/>
    <property type="project" value="UniProtKB-KW"/>
</dbReference>
<dbReference type="GO" id="GO:0005634">
    <property type="term" value="C:nucleus"/>
    <property type="evidence" value="ECO:0007669"/>
    <property type="project" value="TreeGrafter"/>
</dbReference>
<evidence type="ECO:0000313" key="8">
    <source>
        <dbReference type="EMBL" id="KAK7601244.1"/>
    </source>
</evidence>
<dbReference type="GO" id="GO:0016787">
    <property type="term" value="F:hydrolase activity"/>
    <property type="evidence" value="ECO:0007669"/>
    <property type="project" value="UniProtKB-KW"/>
</dbReference>
<evidence type="ECO:0000313" key="9">
    <source>
        <dbReference type="Proteomes" id="UP001367676"/>
    </source>
</evidence>
<keyword evidence="9" id="KW-1185">Reference proteome</keyword>